<dbReference type="EC" id="3.1.2.2" evidence="4"/>
<keyword evidence="4" id="KW-0378">Hydrolase</keyword>
<dbReference type="InterPro" id="IPR036514">
    <property type="entry name" value="SGNH_hydro_sf"/>
</dbReference>
<evidence type="ECO:0000313" key="4">
    <source>
        <dbReference type="EMBL" id="MDQ1121943.1"/>
    </source>
</evidence>
<dbReference type="Proteomes" id="UP001226691">
    <property type="component" value="Unassembled WGS sequence"/>
</dbReference>
<dbReference type="EC" id="3.1.1.5" evidence="4"/>
<dbReference type="RefSeq" id="WP_307479766.1">
    <property type="nucleotide sequence ID" value="NZ_JAUTBF010000001.1"/>
</dbReference>
<comment type="caution">
    <text evidence="4">The sequence shown here is derived from an EMBL/GenBank/DDBJ whole genome shotgun (WGS) entry which is preliminary data.</text>
</comment>
<organism evidence="4 5">
    <name type="scientific">Microbacterium trichothecenolyticum</name>
    <name type="common">Aureobacterium trichothecenolyticum</name>
    <dbReference type="NCBI Taxonomy" id="69370"/>
    <lineage>
        <taxon>Bacteria</taxon>
        <taxon>Bacillati</taxon>
        <taxon>Actinomycetota</taxon>
        <taxon>Actinomycetes</taxon>
        <taxon>Micrococcales</taxon>
        <taxon>Microbacteriaceae</taxon>
        <taxon>Microbacterium</taxon>
    </lineage>
</organism>
<dbReference type="EMBL" id="JAUTBF010000001">
    <property type="protein sequence ID" value="MDQ1121943.1"/>
    <property type="molecule type" value="Genomic_DNA"/>
</dbReference>
<dbReference type="EC" id="3.1.1.2" evidence="4"/>
<feature type="compositionally biased region" description="Low complexity" evidence="1">
    <location>
        <begin position="29"/>
        <end position="51"/>
    </location>
</feature>
<protein>
    <submittedName>
        <fullName evidence="4">Acyl-CoA thioesterase-1</fullName>
        <ecNumber evidence="4">3.1.1.2</ecNumber>
        <ecNumber evidence="4">3.1.1.5</ecNumber>
        <ecNumber evidence="4">3.1.2.-</ecNumber>
        <ecNumber evidence="4">3.1.2.2</ecNumber>
    </submittedName>
</protein>
<reference evidence="4 5" key="1">
    <citation type="submission" date="2023-07" db="EMBL/GenBank/DDBJ databases">
        <title>Functional and genomic diversity of the sorghum phyllosphere microbiome.</title>
        <authorList>
            <person name="Shade A."/>
        </authorList>
    </citation>
    <scope>NUCLEOTIDE SEQUENCE [LARGE SCALE GENOMIC DNA]</scope>
    <source>
        <strain evidence="4 5">SORGH_AS_1207</strain>
    </source>
</reference>
<dbReference type="Gene3D" id="3.40.50.1110">
    <property type="entry name" value="SGNH hydrolase"/>
    <property type="match status" value="1"/>
</dbReference>
<dbReference type="GO" id="GO:0004064">
    <property type="term" value="F:arylesterase activity"/>
    <property type="evidence" value="ECO:0007669"/>
    <property type="project" value="UniProtKB-EC"/>
</dbReference>
<dbReference type="EC" id="3.1.2.-" evidence="4"/>
<evidence type="ECO:0000256" key="2">
    <source>
        <dbReference type="SAM" id="SignalP"/>
    </source>
</evidence>
<feature type="signal peptide" evidence="2">
    <location>
        <begin position="1"/>
        <end position="24"/>
    </location>
</feature>
<keyword evidence="5" id="KW-1185">Reference proteome</keyword>
<dbReference type="CDD" id="cd00229">
    <property type="entry name" value="SGNH_hydrolase"/>
    <property type="match status" value="1"/>
</dbReference>
<gene>
    <name evidence="4" type="ORF">QE412_000516</name>
</gene>
<dbReference type="GO" id="GO:0004622">
    <property type="term" value="F:phosphatidylcholine lysophospholipase activity"/>
    <property type="evidence" value="ECO:0007669"/>
    <property type="project" value="UniProtKB-EC"/>
</dbReference>
<dbReference type="InterPro" id="IPR013830">
    <property type="entry name" value="SGNH_hydro"/>
</dbReference>
<dbReference type="PROSITE" id="PS51257">
    <property type="entry name" value="PROKAR_LIPOPROTEIN"/>
    <property type="match status" value="1"/>
</dbReference>
<feature type="region of interest" description="Disordered" evidence="1">
    <location>
        <begin position="29"/>
        <end position="57"/>
    </location>
</feature>
<name>A0ABU0TQK5_MICTR</name>
<sequence length="239" mass="25054">MILGRSTAAATVSLGLALALTACAAEPPTARPAPTFSEPELSASPSPTTSSGPPPMRVVTIGDSLMSGFGLRPEQAWPALLGSRAHLAVTNLACAGGGFVVPGDCDVTFSGFVPAAVALQPQLIVIESSSNDFWEDDDEIRMDTADAVKALHEALPDTHIVGLSTIWNDDPDVPDDTAVTSDALRDAVEAVDGTFIDIGQPLAHHPDWMQDDDIHPTPRGQRAIEQTVMSALQDDDILP</sequence>
<dbReference type="Pfam" id="PF13472">
    <property type="entry name" value="Lipase_GDSL_2"/>
    <property type="match status" value="1"/>
</dbReference>
<keyword evidence="2" id="KW-0732">Signal</keyword>
<feature type="chain" id="PRO_5045999358" evidence="2">
    <location>
        <begin position="25"/>
        <end position="239"/>
    </location>
</feature>
<evidence type="ECO:0000256" key="1">
    <source>
        <dbReference type="SAM" id="MobiDB-lite"/>
    </source>
</evidence>
<dbReference type="SUPFAM" id="SSF52266">
    <property type="entry name" value="SGNH hydrolase"/>
    <property type="match status" value="1"/>
</dbReference>
<proteinExistence type="predicted"/>
<evidence type="ECO:0000259" key="3">
    <source>
        <dbReference type="Pfam" id="PF13472"/>
    </source>
</evidence>
<feature type="domain" description="SGNH hydrolase-type esterase" evidence="3">
    <location>
        <begin position="61"/>
        <end position="223"/>
    </location>
</feature>
<evidence type="ECO:0000313" key="5">
    <source>
        <dbReference type="Proteomes" id="UP001226691"/>
    </source>
</evidence>
<accession>A0ABU0TQK5</accession>